<accession>A0ABW4KWZ5</accession>
<feature type="chain" id="PRO_5045851313" description="Translation initiation factor IF-2" evidence="2">
    <location>
        <begin position="28"/>
        <end position="119"/>
    </location>
</feature>
<feature type="region of interest" description="Disordered" evidence="1">
    <location>
        <begin position="29"/>
        <end position="119"/>
    </location>
</feature>
<comment type="caution">
    <text evidence="3">The sequence shown here is derived from an EMBL/GenBank/DDBJ whole genome shotgun (WGS) entry which is preliminary data.</text>
</comment>
<evidence type="ECO:0008006" key="5">
    <source>
        <dbReference type="Google" id="ProtNLM"/>
    </source>
</evidence>
<keyword evidence="2" id="KW-0732">Signal</keyword>
<proteinExistence type="predicted"/>
<keyword evidence="4" id="KW-1185">Reference proteome</keyword>
<feature type="compositionally biased region" description="Low complexity" evidence="1">
    <location>
        <begin position="29"/>
        <end position="45"/>
    </location>
</feature>
<dbReference type="RefSeq" id="WP_147913225.1">
    <property type="nucleotide sequence ID" value="NZ_JBHUEJ010000044.1"/>
</dbReference>
<feature type="compositionally biased region" description="Low complexity" evidence="1">
    <location>
        <begin position="100"/>
        <end position="119"/>
    </location>
</feature>
<sequence>MTQRNLRTVPAALLMTTALSWSVSALAQTAPGTAPARPASAAAPSMGHSGGLHPGAQVAPPGPAVGGAAAPAVGGTPPGAPTNGLPPGFEPAMPGKSGSGTAPGTAPAGGTKPAPAQRP</sequence>
<gene>
    <name evidence="3" type="ORF">ACFSF0_18165</name>
</gene>
<dbReference type="EMBL" id="JBHUEJ010000044">
    <property type="protein sequence ID" value="MFD1712529.1"/>
    <property type="molecule type" value="Genomic_DNA"/>
</dbReference>
<evidence type="ECO:0000313" key="4">
    <source>
        <dbReference type="Proteomes" id="UP001597304"/>
    </source>
</evidence>
<feature type="signal peptide" evidence="2">
    <location>
        <begin position="1"/>
        <end position="27"/>
    </location>
</feature>
<organism evidence="3 4">
    <name type="scientific">Ottowia flava</name>
    <dbReference type="NCBI Taxonomy" id="2675430"/>
    <lineage>
        <taxon>Bacteria</taxon>
        <taxon>Pseudomonadati</taxon>
        <taxon>Pseudomonadota</taxon>
        <taxon>Betaproteobacteria</taxon>
        <taxon>Burkholderiales</taxon>
        <taxon>Comamonadaceae</taxon>
        <taxon>Ottowia</taxon>
    </lineage>
</organism>
<evidence type="ECO:0000256" key="1">
    <source>
        <dbReference type="SAM" id="MobiDB-lite"/>
    </source>
</evidence>
<evidence type="ECO:0000313" key="3">
    <source>
        <dbReference type="EMBL" id="MFD1712529.1"/>
    </source>
</evidence>
<evidence type="ECO:0000256" key="2">
    <source>
        <dbReference type="SAM" id="SignalP"/>
    </source>
</evidence>
<dbReference type="Proteomes" id="UP001597304">
    <property type="component" value="Unassembled WGS sequence"/>
</dbReference>
<protein>
    <recommendedName>
        <fullName evidence="5">Translation initiation factor IF-2</fullName>
    </recommendedName>
</protein>
<name>A0ABW4KWZ5_9BURK</name>
<feature type="compositionally biased region" description="Low complexity" evidence="1">
    <location>
        <begin position="66"/>
        <end position="87"/>
    </location>
</feature>
<reference evidence="4" key="1">
    <citation type="journal article" date="2019" name="Int. J. Syst. Evol. Microbiol.">
        <title>The Global Catalogue of Microorganisms (GCM) 10K type strain sequencing project: providing services to taxonomists for standard genome sequencing and annotation.</title>
        <authorList>
            <consortium name="The Broad Institute Genomics Platform"/>
            <consortium name="The Broad Institute Genome Sequencing Center for Infectious Disease"/>
            <person name="Wu L."/>
            <person name="Ma J."/>
        </authorList>
    </citation>
    <scope>NUCLEOTIDE SEQUENCE [LARGE SCALE GENOMIC DNA]</scope>
    <source>
        <strain evidence="4">LMG 29247</strain>
    </source>
</reference>